<evidence type="ECO:0000313" key="2">
    <source>
        <dbReference type="EMBL" id="QTN35987.1"/>
    </source>
</evidence>
<keyword evidence="1" id="KW-0472">Membrane</keyword>
<proteinExistence type="predicted"/>
<name>A0A975EPI7_9RHOB</name>
<protein>
    <recommendedName>
        <fullName evidence="4">PH domain-containing protein</fullName>
    </recommendedName>
</protein>
<accession>A0A975EPI7</accession>
<dbReference type="KEGG" id="cact:HZ995_00185"/>
<dbReference type="EMBL" id="CP060010">
    <property type="protein sequence ID" value="QTN35987.1"/>
    <property type="molecule type" value="Genomic_DNA"/>
</dbReference>
<organism evidence="2 3">
    <name type="scientific">Cognatishimia activa</name>
    <dbReference type="NCBI Taxonomy" id="1715691"/>
    <lineage>
        <taxon>Bacteria</taxon>
        <taxon>Pseudomonadati</taxon>
        <taxon>Pseudomonadota</taxon>
        <taxon>Alphaproteobacteria</taxon>
        <taxon>Rhodobacterales</taxon>
        <taxon>Paracoccaceae</taxon>
        <taxon>Cognatishimia</taxon>
    </lineage>
</organism>
<evidence type="ECO:0008006" key="4">
    <source>
        <dbReference type="Google" id="ProtNLM"/>
    </source>
</evidence>
<sequence>MNDEILAEVGASVPRRWLAVAMQGLLGFILVYVAMNTPPSFGWQIFLVVLGFGSLGMAFRTFRATRDRIILTREGLTSSTGEEIMPLDVIKKVERGVFALKPSNGFMLIAHSTAETARWAPGLWWRLGRRVGVGGVAPGHQTKAMAQIIEALLVERGQLED</sequence>
<dbReference type="Proteomes" id="UP000665026">
    <property type="component" value="Chromosome"/>
</dbReference>
<gene>
    <name evidence="2" type="ORF">HZ995_00185</name>
</gene>
<evidence type="ECO:0000313" key="3">
    <source>
        <dbReference type="Proteomes" id="UP000665026"/>
    </source>
</evidence>
<feature type="transmembrane region" description="Helical" evidence="1">
    <location>
        <begin position="17"/>
        <end position="35"/>
    </location>
</feature>
<keyword evidence="1" id="KW-0812">Transmembrane</keyword>
<dbReference type="AlphaFoldDB" id="A0A975EPI7"/>
<feature type="transmembrane region" description="Helical" evidence="1">
    <location>
        <begin position="41"/>
        <end position="59"/>
    </location>
</feature>
<evidence type="ECO:0000256" key="1">
    <source>
        <dbReference type="SAM" id="Phobius"/>
    </source>
</evidence>
<dbReference type="RefSeq" id="WP_209356691.1">
    <property type="nucleotide sequence ID" value="NZ_CP060010.1"/>
</dbReference>
<keyword evidence="1" id="KW-1133">Transmembrane helix</keyword>
<reference evidence="2" key="1">
    <citation type="submission" date="2020-07" db="EMBL/GenBank/DDBJ databases">
        <title>Genome sequences of bacteria associated with the marine, planktonic diatom Thalassiosira profunda strain ECT2AJA-044.</title>
        <authorList>
            <person name="Gargas C.B."/>
            <person name="Roberts W.R."/>
            <person name="Alverson A.J."/>
        </authorList>
    </citation>
    <scope>NUCLEOTIDE SEQUENCE</scope>
    <source>
        <strain evidence="2">ECT2AJA-044</strain>
    </source>
</reference>